<name>A0ABQ4BC28_9ACTN</name>
<dbReference type="Pfam" id="PF08940">
    <property type="entry name" value="DUF1918"/>
    <property type="match status" value="1"/>
</dbReference>
<feature type="domain" description="DUF1918" evidence="1">
    <location>
        <begin position="1"/>
        <end position="58"/>
    </location>
</feature>
<reference evidence="2 3" key="1">
    <citation type="submission" date="2021-01" db="EMBL/GenBank/DDBJ databases">
        <title>Whole genome shotgun sequence of Actinoplanes palleronii NBRC 14916.</title>
        <authorList>
            <person name="Komaki H."/>
            <person name="Tamura T."/>
        </authorList>
    </citation>
    <scope>NUCLEOTIDE SEQUENCE [LARGE SCALE GENOMIC DNA]</scope>
    <source>
        <strain evidence="2 3">NBRC 14916</strain>
    </source>
</reference>
<dbReference type="SUPFAM" id="SSF50118">
    <property type="entry name" value="Cell growth inhibitor/plasmid maintenance toxic component"/>
    <property type="match status" value="1"/>
</dbReference>
<keyword evidence="3" id="KW-1185">Reference proteome</keyword>
<accession>A0ABQ4BC28</accession>
<evidence type="ECO:0000313" key="2">
    <source>
        <dbReference type="EMBL" id="GIE68251.1"/>
    </source>
</evidence>
<evidence type="ECO:0000259" key="1">
    <source>
        <dbReference type="Pfam" id="PF08940"/>
    </source>
</evidence>
<dbReference type="RefSeq" id="WP_203826606.1">
    <property type="nucleotide sequence ID" value="NZ_BAAATY010000003.1"/>
</dbReference>
<dbReference type="InterPro" id="IPR015035">
    <property type="entry name" value="DUF1918"/>
</dbReference>
<dbReference type="Proteomes" id="UP000624709">
    <property type="component" value="Unassembled WGS sequence"/>
</dbReference>
<sequence>MKAQIGDRIIVEGVHLGDSRRIGIVTALTHDDGSPPYQVRWLNDGHTSVFFPGVEARVEPAGGGEPTPAG</sequence>
<evidence type="ECO:0000313" key="3">
    <source>
        <dbReference type="Proteomes" id="UP000624709"/>
    </source>
</evidence>
<comment type="caution">
    <text evidence="2">The sequence shown here is derived from an EMBL/GenBank/DDBJ whole genome shotgun (WGS) entry which is preliminary data.</text>
</comment>
<dbReference type="Gene3D" id="2.30.30.440">
    <property type="entry name" value="Domain of unknown function DUF1918"/>
    <property type="match status" value="1"/>
</dbReference>
<organism evidence="2 3">
    <name type="scientific">Actinoplanes palleronii</name>
    <dbReference type="NCBI Taxonomy" id="113570"/>
    <lineage>
        <taxon>Bacteria</taxon>
        <taxon>Bacillati</taxon>
        <taxon>Actinomycetota</taxon>
        <taxon>Actinomycetes</taxon>
        <taxon>Micromonosporales</taxon>
        <taxon>Micromonosporaceae</taxon>
        <taxon>Actinoplanes</taxon>
    </lineage>
</organism>
<proteinExistence type="predicted"/>
<dbReference type="EMBL" id="BOMS01000057">
    <property type="protein sequence ID" value="GIE68251.1"/>
    <property type="molecule type" value="Genomic_DNA"/>
</dbReference>
<gene>
    <name evidence="2" type="ORF">Apa02nite_043590</name>
</gene>
<protein>
    <recommendedName>
        <fullName evidence="1">DUF1918 domain-containing protein</fullName>
    </recommendedName>
</protein>